<feature type="disulfide bond" evidence="5">
    <location>
        <begin position="617"/>
        <end position="634"/>
    </location>
</feature>
<dbReference type="GO" id="GO:0009986">
    <property type="term" value="C:cell surface"/>
    <property type="evidence" value="ECO:0007669"/>
    <property type="project" value="TreeGrafter"/>
</dbReference>
<dbReference type="SUPFAM" id="SSF57196">
    <property type="entry name" value="EGF/Laminin"/>
    <property type="match status" value="7"/>
</dbReference>
<evidence type="ECO:0000256" key="2">
    <source>
        <dbReference type="ARBA" id="ARBA00022729"/>
    </source>
</evidence>
<evidence type="ECO:0000259" key="9">
    <source>
        <dbReference type="PROSITE" id="PS51406"/>
    </source>
</evidence>
<feature type="domain" description="EGF-like" evidence="8">
    <location>
        <begin position="476"/>
        <end position="514"/>
    </location>
</feature>
<feature type="chain" id="PRO_5042205294" evidence="7">
    <location>
        <begin position="24"/>
        <end position="841"/>
    </location>
</feature>
<dbReference type="GO" id="GO:0005576">
    <property type="term" value="C:extracellular region"/>
    <property type="evidence" value="ECO:0007669"/>
    <property type="project" value="TreeGrafter"/>
</dbReference>
<keyword evidence="1 5" id="KW-0245">EGF-like domain</keyword>
<keyword evidence="2 7" id="KW-0732">Signal</keyword>
<dbReference type="PROSITE" id="PS51406">
    <property type="entry name" value="FIBRINOGEN_C_2"/>
    <property type="match status" value="1"/>
</dbReference>
<reference evidence="10" key="1">
    <citation type="journal article" date="2023" name="Mol. Biol. Evol.">
        <title>Third-Generation Sequencing Reveals the Adaptive Role of the Epigenome in Three Deep-Sea Polychaetes.</title>
        <authorList>
            <person name="Perez M."/>
            <person name="Aroh O."/>
            <person name="Sun Y."/>
            <person name="Lan Y."/>
            <person name="Juniper S.K."/>
            <person name="Young C.R."/>
            <person name="Angers B."/>
            <person name="Qian P.Y."/>
        </authorList>
    </citation>
    <scope>NUCLEOTIDE SEQUENCE</scope>
    <source>
        <strain evidence="10">R07B-5</strain>
    </source>
</reference>
<feature type="domain" description="EGF-like" evidence="8">
    <location>
        <begin position="348"/>
        <end position="386"/>
    </location>
</feature>
<dbReference type="Pfam" id="PF00147">
    <property type="entry name" value="Fibrinogen_C"/>
    <property type="match status" value="1"/>
</dbReference>
<keyword evidence="3" id="KW-0677">Repeat</keyword>
<keyword evidence="6" id="KW-0812">Transmembrane</keyword>
<protein>
    <submittedName>
        <fullName evidence="10">Uncharacterized protein</fullName>
    </submittedName>
</protein>
<dbReference type="SMART" id="SM00181">
    <property type="entry name" value="EGF"/>
    <property type="match status" value="9"/>
</dbReference>
<dbReference type="Gene3D" id="3.90.215.10">
    <property type="entry name" value="Gamma Fibrinogen, chain A, domain 1"/>
    <property type="match status" value="1"/>
</dbReference>
<dbReference type="Pfam" id="PF12661">
    <property type="entry name" value="hEGF"/>
    <property type="match status" value="2"/>
</dbReference>
<feature type="disulfide bond" evidence="5">
    <location>
        <begin position="485"/>
        <end position="502"/>
    </location>
</feature>
<dbReference type="PANTHER" id="PTHR14949:SF54">
    <property type="entry name" value="VWFD DOMAIN-CONTAINING PROTEIN"/>
    <property type="match status" value="1"/>
</dbReference>
<evidence type="ECO:0000256" key="1">
    <source>
        <dbReference type="ARBA" id="ARBA00022536"/>
    </source>
</evidence>
<dbReference type="EMBL" id="JAODUO010000848">
    <property type="protein sequence ID" value="KAK2173821.1"/>
    <property type="molecule type" value="Genomic_DNA"/>
</dbReference>
<dbReference type="InterPro" id="IPR036056">
    <property type="entry name" value="Fibrinogen-like_C"/>
</dbReference>
<evidence type="ECO:0000256" key="7">
    <source>
        <dbReference type="SAM" id="SignalP"/>
    </source>
</evidence>
<dbReference type="Gene3D" id="2.10.25.10">
    <property type="entry name" value="Laminin"/>
    <property type="match status" value="8"/>
</dbReference>
<feature type="disulfide bond" evidence="5">
    <location>
        <begin position="440"/>
        <end position="449"/>
    </location>
</feature>
<dbReference type="AlphaFoldDB" id="A0AAD9KLZ9"/>
<feature type="disulfide bond" evidence="5">
    <location>
        <begin position="504"/>
        <end position="513"/>
    </location>
</feature>
<feature type="disulfide bond" evidence="5">
    <location>
        <begin position="732"/>
        <end position="741"/>
    </location>
</feature>
<dbReference type="Proteomes" id="UP001209878">
    <property type="component" value="Unassembled WGS sequence"/>
</dbReference>
<dbReference type="SMART" id="SM00186">
    <property type="entry name" value="FBG"/>
    <property type="match status" value="1"/>
</dbReference>
<feature type="domain" description="Fibrinogen C-terminal" evidence="9">
    <location>
        <begin position="23"/>
        <end position="251"/>
    </location>
</feature>
<proteinExistence type="predicted"/>
<dbReference type="InterPro" id="IPR002181">
    <property type="entry name" value="Fibrinogen_a/b/g_C_dom"/>
</dbReference>
<feature type="disulfide bond" evidence="5">
    <location>
        <begin position="293"/>
        <end position="310"/>
    </location>
</feature>
<feature type="disulfide bond" evidence="5">
    <location>
        <begin position="713"/>
        <end position="730"/>
    </location>
</feature>
<evidence type="ECO:0000259" key="8">
    <source>
        <dbReference type="PROSITE" id="PS50026"/>
    </source>
</evidence>
<feature type="signal peptide" evidence="7">
    <location>
        <begin position="1"/>
        <end position="23"/>
    </location>
</feature>
<feature type="disulfide bond" evidence="5">
    <location>
        <begin position="573"/>
        <end position="582"/>
    </location>
</feature>
<evidence type="ECO:0000313" key="10">
    <source>
        <dbReference type="EMBL" id="KAK2173821.1"/>
    </source>
</evidence>
<dbReference type="PROSITE" id="PS00022">
    <property type="entry name" value="EGF_1"/>
    <property type="match status" value="7"/>
</dbReference>
<accession>A0AAD9KLZ9</accession>
<dbReference type="PANTHER" id="PTHR14949">
    <property type="entry name" value="EGF-LIKE-DOMAIN, MULTIPLE 7, 8"/>
    <property type="match status" value="1"/>
</dbReference>
<organism evidence="10 11">
    <name type="scientific">Ridgeia piscesae</name>
    <name type="common">Tubeworm</name>
    <dbReference type="NCBI Taxonomy" id="27915"/>
    <lineage>
        <taxon>Eukaryota</taxon>
        <taxon>Metazoa</taxon>
        <taxon>Spiralia</taxon>
        <taxon>Lophotrochozoa</taxon>
        <taxon>Annelida</taxon>
        <taxon>Polychaeta</taxon>
        <taxon>Sedentaria</taxon>
        <taxon>Canalipalpata</taxon>
        <taxon>Sabellida</taxon>
        <taxon>Siboglinidae</taxon>
        <taxon>Ridgeia</taxon>
    </lineage>
</organism>
<feature type="transmembrane region" description="Helical" evidence="6">
    <location>
        <begin position="759"/>
        <end position="780"/>
    </location>
</feature>
<gene>
    <name evidence="10" type="ORF">NP493_848g03039</name>
</gene>
<keyword evidence="11" id="KW-1185">Reference proteome</keyword>
<feature type="disulfide bond" evidence="5">
    <location>
        <begin position="376"/>
        <end position="385"/>
    </location>
</feature>
<comment type="caution">
    <text evidence="10">The sequence shown here is derived from an EMBL/GenBank/DDBJ whole genome shotgun (WGS) entry which is preliminary data.</text>
</comment>
<comment type="caution">
    <text evidence="5">Lacks conserved residue(s) required for the propagation of feature annotation.</text>
</comment>
<dbReference type="GO" id="GO:0005102">
    <property type="term" value="F:signaling receptor binding"/>
    <property type="evidence" value="ECO:0007669"/>
    <property type="project" value="TreeGrafter"/>
</dbReference>
<keyword evidence="4 5" id="KW-1015">Disulfide bond</keyword>
<evidence type="ECO:0000256" key="5">
    <source>
        <dbReference type="PROSITE-ProRule" id="PRU00076"/>
    </source>
</evidence>
<dbReference type="InterPro" id="IPR014716">
    <property type="entry name" value="Fibrinogen_a/b/g_C_1"/>
</dbReference>
<feature type="domain" description="EGF-like" evidence="8">
    <location>
        <begin position="544"/>
        <end position="583"/>
    </location>
</feature>
<dbReference type="InterPro" id="IPR013032">
    <property type="entry name" value="EGF-like_CS"/>
</dbReference>
<evidence type="ECO:0000256" key="3">
    <source>
        <dbReference type="ARBA" id="ARBA00022737"/>
    </source>
</evidence>
<keyword evidence="6" id="KW-1133">Transmembrane helix</keyword>
<name>A0AAD9KLZ9_RIDPI</name>
<dbReference type="PROSITE" id="PS50026">
    <property type="entry name" value="EGF_3"/>
    <property type="match status" value="7"/>
</dbReference>
<feature type="disulfide bond" evidence="5">
    <location>
        <begin position="312"/>
        <end position="321"/>
    </location>
</feature>
<dbReference type="InterPro" id="IPR000742">
    <property type="entry name" value="EGF"/>
</dbReference>
<dbReference type="SUPFAM" id="SSF56496">
    <property type="entry name" value="Fibrinogen C-terminal domain-like"/>
    <property type="match status" value="1"/>
</dbReference>
<sequence length="841" mass="91712">MAEASLVVFLSSLISLLCNVALCQHNCKPADCVDLRCYRVSAAEDGPHTIYPGLGGLGSLRVSCHQTTSGGGWTILLRRHVMSNDTEFTGRTWEEYKTGFGRQSGSISEFWLGNEIIHILTSPYTHNKSELRVEGIEYNQRPHAVSSTLFSLGSEADNYVMHVSGEAAVLDIAARMLLSHNDMIFSRGLNDTCQTTDYTGTYWWFNSCNTYFLFGHHRDSDINTRRHIFLTTGTRGPVILQQARMLYRRDISRNCHNPCRNGGTCMYVVASDNHRCACPSTHCGPKCEIANKCKNGGTCKYNSTTGTSECVCPATYFGPECEMNTTCYNGGTFNHRSSICSCPKAHCGPKCERANHCRNNGTCMYNSATGKNECLCPATFFGPECEMNTTCYNGGIFHHVNSHCICPKTHCGPKCERANHCKNGGICKYNSANGISECLCPATFSGAECETDITCNNGGTFNYGNSHCTCPKTHCGSKCEIENMCKNGGTCQYNSADRTNKCVCPATQTGAKCETDIQCMNGGTYHYNINDRSSHCTCPVTYCGARCEIANVCQNGGTCQHDDSANGTTKCICPATHCGPNCEHANFCKNGGTCVGAKRCICPQTHCGSTCEIANLCKNGGSCLFSSINGTRKCICAAAYTGKLCETDTTCHNGGAYNVSTSECICPETHCGPQCEFENVCNNGSCHYDKFGTRQCTCLQAYCGPRCEMANMCQNGGTCIYDGATKMYSCKCLPAFPGTKCSAVAVWTTQAVHTDDATLLLFVFLGTSLLLALLCLSYLGNVMFMLSEEREQELLAKEQRRKVRRDVSRESMHLLQPTQRARKASSAVMALMGRSSISHHS</sequence>
<feature type="domain" description="EGF-like" evidence="8">
    <location>
        <begin position="608"/>
        <end position="646"/>
    </location>
</feature>
<keyword evidence="6" id="KW-0472">Membrane</keyword>
<feature type="domain" description="EGF-like" evidence="8">
    <location>
        <begin position="412"/>
        <end position="450"/>
    </location>
</feature>
<dbReference type="InterPro" id="IPR050969">
    <property type="entry name" value="Dev_Signal_Modulators"/>
</dbReference>
<evidence type="ECO:0000256" key="6">
    <source>
        <dbReference type="SAM" id="Phobius"/>
    </source>
</evidence>
<feature type="domain" description="EGF-like" evidence="8">
    <location>
        <begin position="284"/>
        <end position="322"/>
    </location>
</feature>
<feature type="disulfide bond" evidence="5">
    <location>
        <begin position="357"/>
        <end position="374"/>
    </location>
</feature>
<feature type="disulfide bond" evidence="5">
    <location>
        <begin position="421"/>
        <end position="438"/>
    </location>
</feature>
<evidence type="ECO:0000256" key="4">
    <source>
        <dbReference type="ARBA" id="ARBA00023157"/>
    </source>
</evidence>
<feature type="disulfide bond" evidence="5">
    <location>
        <begin position="636"/>
        <end position="645"/>
    </location>
</feature>
<evidence type="ECO:0000313" key="11">
    <source>
        <dbReference type="Proteomes" id="UP001209878"/>
    </source>
</evidence>
<feature type="domain" description="EGF-like" evidence="8">
    <location>
        <begin position="704"/>
        <end position="742"/>
    </location>
</feature>